<dbReference type="Gene3D" id="3.40.50.300">
    <property type="entry name" value="P-loop containing nucleotide triphosphate hydrolases"/>
    <property type="match status" value="1"/>
</dbReference>
<proteinExistence type="predicted"/>
<sequence length="167" mass="18483">MSQQQTPHKLFIQMSGAPGSGKSTMAKMLGCSIDGVIIDHDVIRSTLLKASTPFAFDQAAALAYQLQWALAQDMMKQGRSIIIDSTCNFQEVLDQGSALAKQYGFTYWYVECKVQDIDLLDQRLRSRDPMASQRTGVDCPPAAARGARAGQDARALFQKWIDHPCRP</sequence>
<dbReference type="Pfam" id="PF13671">
    <property type="entry name" value="AAA_33"/>
    <property type="match status" value="1"/>
</dbReference>
<dbReference type="InterPro" id="IPR027417">
    <property type="entry name" value="P-loop_NTPase"/>
</dbReference>
<reference evidence="1 2" key="1">
    <citation type="journal article" date="2018" name="PLoS Pathog.">
        <title>Evolution of structural diversity of trichothecenes, a family of toxins produced by plant pathogenic and entomopathogenic fungi.</title>
        <authorList>
            <person name="Proctor R.H."/>
            <person name="McCormick S.P."/>
            <person name="Kim H.S."/>
            <person name="Cardoza R.E."/>
            <person name="Stanley A.M."/>
            <person name="Lindo L."/>
            <person name="Kelly A."/>
            <person name="Brown D.W."/>
            <person name="Lee T."/>
            <person name="Vaughan M.M."/>
            <person name="Alexander N.J."/>
            <person name="Busman M."/>
            <person name="Gutierrez S."/>
        </authorList>
    </citation>
    <scope>NUCLEOTIDE SEQUENCE [LARGE SCALE GENOMIC DNA]</scope>
    <source>
        <strain evidence="1 2">IBT 40837</strain>
    </source>
</reference>
<dbReference type="SUPFAM" id="SSF52540">
    <property type="entry name" value="P-loop containing nucleoside triphosphate hydrolases"/>
    <property type="match status" value="1"/>
</dbReference>
<dbReference type="PANTHER" id="PTHR37807:SF3">
    <property type="entry name" value="OS07G0160300 PROTEIN"/>
    <property type="match status" value="1"/>
</dbReference>
<keyword evidence="2" id="KW-1185">Reference proteome</keyword>
<dbReference type="STRING" id="490622.A0A395NFP6"/>
<evidence type="ECO:0000313" key="1">
    <source>
        <dbReference type="EMBL" id="RFU74583.1"/>
    </source>
</evidence>
<dbReference type="OrthoDB" id="3231855at2759"/>
<keyword evidence="1" id="KW-0547">Nucleotide-binding</keyword>
<evidence type="ECO:0000313" key="2">
    <source>
        <dbReference type="Proteomes" id="UP000266272"/>
    </source>
</evidence>
<name>A0A395NFP6_TRIAR</name>
<accession>A0A395NFP6</accession>
<comment type="caution">
    <text evidence="1">The sequence shown here is derived from an EMBL/GenBank/DDBJ whole genome shotgun (WGS) entry which is preliminary data.</text>
</comment>
<dbReference type="Proteomes" id="UP000266272">
    <property type="component" value="Unassembled WGS sequence"/>
</dbReference>
<protein>
    <submittedName>
        <fullName evidence="1">Atp-binding</fullName>
    </submittedName>
</protein>
<organism evidence="1 2">
    <name type="scientific">Trichoderma arundinaceum</name>
    <dbReference type="NCBI Taxonomy" id="490622"/>
    <lineage>
        <taxon>Eukaryota</taxon>
        <taxon>Fungi</taxon>
        <taxon>Dikarya</taxon>
        <taxon>Ascomycota</taxon>
        <taxon>Pezizomycotina</taxon>
        <taxon>Sordariomycetes</taxon>
        <taxon>Hypocreomycetidae</taxon>
        <taxon>Hypocreales</taxon>
        <taxon>Hypocreaceae</taxon>
        <taxon>Trichoderma</taxon>
    </lineage>
</organism>
<gene>
    <name evidence="1" type="ORF">TARUN_7671</name>
</gene>
<dbReference type="AlphaFoldDB" id="A0A395NFP6"/>
<dbReference type="PANTHER" id="PTHR37807">
    <property type="entry name" value="OS07G0160300 PROTEIN"/>
    <property type="match status" value="1"/>
</dbReference>
<dbReference type="EMBL" id="PXOA01000520">
    <property type="protein sequence ID" value="RFU74583.1"/>
    <property type="molecule type" value="Genomic_DNA"/>
</dbReference>
<dbReference type="GO" id="GO:0005524">
    <property type="term" value="F:ATP binding"/>
    <property type="evidence" value="ECO:0007669"/>
    <property type="project" value="UniProtKB-KW"/>
</dbReference>
<keyword evidence="1" id="KW-0067">ATP-binding</keyword>